<name>A0A0F4Z148_RASE3</name>
<comment type="caution">
    <text evidence="2">The sequence shown here is derived from an EMBL/GenBank/DDBJ whole genome shotgun (WGS) entry which is preliminary data.</text>
</comment>
<protein>
    <recommendedName>
        <fullName evidence="4">VWFA domain-containing protein</fullName>
    </recommendedName>
</protein>
<sequence length="463" mass="50851">MDAGCERLEVRKIRSASVGGSRAGTKETSRVHRPSAPFAIHKDTSHANEDKLERRQRIISKFFRAFDPRSRSQSLGDNPGRRATSYPLTPKSTPTPRLGSQTSSNVGQSLRLPNSAPITGVQMELWPVRCEVNDEKSLTWVDIEITADVDMEGGMLPESLEPLDIVIILDIMEDSPISMLQYVANAAYLLASEMVKCDQFAIVCVDNSEEGGLRVLLPLDWYPLRGVKKVLEKLPDHAYGIWNRCGLQRAILRASDMLAQGHPKDALSHIFLITADRRGALVPKIHAGVGFHTISLDPHIDLGGPGPCGWHIYPDKYPDMKAILPENENAVLMNKILRAMTQLRTGLAPGVVRDLVLELAPGMGCCIESVTGTTYRSRLRPGEKWALSVQVRMPDELELDDGSQITDASDGGMVEDLMYQLQRMLGTEGVILNASLQYSHSLLPVGTVCMGGRCRGIQGPQVA</sequence>
<organism evidence="2 3">
    <name type="scientific">Rasamsonia emersonii (strain ATCC 16479 / CBS 393.64 / IMI 116815)</name>
    <dbReference type="NCBI Taxonomy" id="1408163"/>
    <lineage>
        <taxon>Eukaryota</taxon>
        <taxon>Fungi</taxon>
        <taxon>Dikarya</taxon>
        <taxon>Ascomycota</taxon>
        <taxon>Pezizomycotina</taxon>
        <taxon>Eurotiomycetes</taxon>
        <taxon>Eurotiomycetidae</taxon>
        <taxon>Eurotiales</taxon>
        <taxon>Trichocomaceae</taxon>
        <taxon>Rasamsonia</taxon>
    </lineage>
</organism>
<feature type="region of interest" description="Disordered" evidence="1">
    <location>
        <begin position="69"/>
        <end position="113"/>
    </location>
</feature>
<dbReference type="STRING" id="1408163.A0A0F4Z148"/>
<reference evidence="2 3" key="1">
    <citation type="submission" date="2015-04" db="EMBL/GenBank/DDBJ databases">
        <authorList>
            <person name="Heijne W.H."/>
            <person name="Fedorova N.D."/>
            <person name="Nierman W.C."/>
            <person name="Vollebregt A.W."/>
            <person name="Zhao Z."/>
            <person name="Wu L."/>
            <person name="Kumar M."/>
            <person name="Stam H."/>
            <person name="van den Berg M.A."/>
            <person name="Pel H.J."/>
        </authorList>
    </citation>
    <scope>NUCLEOTIDE SEQUENCE [LARGE SCALE GENOMIC DNA]</scope>
    <source>
        <strain evidence="2 3">CBS 393.64</strain>
    </source>
</reference>
<evidence type="ECO:0000256" key="1">
    <source>
        <dbReference type="SAM" id="MobiDB-lite"/>
    </source>
</evidence>
<dbReference type="InterPro" id="IPR036465">
    <property type="entry name" value="vWFA_dom_sf"/>
</dbReference>
<feature type="region of interest" description="Disordered" evidence="1">
    <location>
        <begin position="16"/>
        <end position="52"/>
    </location>
</feature>
<dbReference type="OrthoDB" id="5596422at2759"/>
<dbReference type="RefSeq" id="XP_013330831.1">
    <property type="nucleotide sequence ID" value="XM_013475377.1"/>
</dbReference>
<evidence type="ECO:0000313" key="3">
    <source>
        <dbReference type="Proteomes" id="UP000053958"/>
    </source>
</evidence>
<gene>
    <name evidence="2" type="ORF">T310_1758</name>
</gene>
<feature type="compositionally biased region" description="Polar residues" evidence="1">
    <location>
        <begin position="86"/>
        <end position="112"/>
    </location>
</feature>
<dbReference type="GeneID" id="25314109"/>
<evidence type="ECO:0000313" key="2">
    <source>
        <dbReference type="EMBL" id="KKA24219.1"/>
    </source>
</evidence>
<dbReference type="AlphaFoldDB" id="A0A0F4Z148"/>
<proteinExistence type="predicted"/>
<feature type="compositionally biased region" description="Basic and acidic residues" evidence="1">
    <location>
        <begin position="40"/>
        <end position="52"/>
    </location>
</feature>
<dbReference type="Proteomes" id="UP000053958">
    <property type="component" value="Unassembled WGS sequence"/>
</dbReference>
<dbReference type="SUPFAM" id="SSF53300">
    <property type="entry name" value="vWA-like"/>
    <property type="match status" value="1"/>
</dbReference>
<dbReference type="EMBL" id="LASV01000072">
    <property type="protein sequence ID" value="KKA24219.1"/>
    <property type="molecule type" value="Genomic_DNA"/>
</dbReference>
<keyword evidence="3" id="KW-1185">Reference proteome</keyword>
<evidence type="ECO:0008006" key="4">
    <source>
        <dbReference type="Google" id="ProtNLM"/>
    </source>
</evidence>
<accession>A0A0F4Z148</accession>